<dbReference type="SUPFAM" id="SSF53448">
    <property type="entry name" value="Nucleotide-diphospho-sugar transferases"/>
    <property type="match status" value="1"/>
</dbReference>
<name>A0A2T0YFK3_9MICC</name>
<organism evidence="2 3">
    <name type="scientific">Nesterenkonia sandarakina</name>
    <dbReference type="NCBI Taxonomy" id="272918"/>
    <lineage>
        <taxon>Bacteria</taxon>
        <taxon>Bacillati</taxon>
        <taxon>Actinomycetota</taxon>
        <taxon>Actinomycetes</taxon>
        <taxon>Micrococcales</taxon>
        <taxon>Micrococcaceae</taxon>
        <taxon>Nesterenkonia</taxon>
    </lineage>
</organism>
<reference evidence="2 3" key="1">
    <citation type="submission" date="2018-03" db="EMBL/GenBank/DDBJ databases">
        <title>Comparative analysis of microorganisms from saline springs in Andes Mountain Range, Colombia.</title>
        <authorList>
            <person name="Rubin E."/>
        </authorList>
    </citation>
    <scope>NUCLEOTIDE SEQUENCE [LARGE SCALE GENOMIC DNA]</scope>
    <source>
        <strain evidence="2 3">CG 35</strain>
    </source>
</reference>
<evidence type="ECO:0000313" key="3">
    <source>
        <dbReference type="Proteomes" id="UP000238217"/>
    </source>
</evidence>
<dbReference type="RefSeq" id="WP_106123616.1">
    <property type="nucleotide sequence ID" value="NZ_PVTY01000014.1"/>
</dbReference>
<dbReference type="PANTHER" id="PTHR43777">
    <property type="entry name" value="MOLYBDENUM COFACTOR CYTIDYLYLTRANSFERASE"/>
    <property type="match status" value="1"/>
</dbReference>
<dbReference type="Pfam" id="PF12804">
    <property type="entry name" value="NTP_transf_3"/>
    <property type="match status" value="1"/>
</dbReference>
<dbReference type="Gene3D" id="3.90.550.10">
    <property type="entry name" value="Spore Coat Polysaccharide Biosynthesis Protein SpsA, Chain A"/>
    <property type="match status" value="1"/>
</dbReference>
<feature type="domain" description="MobA-like NTP transferase" evidence="1">
    <location>
        <begin position="11"/>
        <end position="201"/>
    </location>
</feature>
<dbReference type="InterPro" id="IPR029044">
    <property type="entry name" value="Nucleotide-diphossugar_trans"/>
</dbReference>
<keyword evidence="3" id="KW-1185">Reference proteome</keyword>
<dbReference type="Proteomes" id="UP000238217">
    <property type="component" value="Unassembled WGS sequence"/>
</dbReference>
<dbReference type="GO" id="GO:0016779">
    <property type="term" value="F:nucleotidyltransferase activity"/>
    <property type="evidence" value="ECO:0007669"/>
    <property type="project" value="UniProtKB-ARBA"/>
</dbReference>
<evidence type="ECO:0000313" key="2">
    <source>
        <dbReference type="EMBL" id="PRZ13713.1"/>
    </source>
</evidence>
<dbReference type="EMBL" id="PVTY01000014">
    <property type="protein sequence ID" value="PRZ13713.1"/>
    <property type="molecule type" value="Genomic_DNA"/>
</dbReference>
<proteinExistence type="predicted"/>
<dbReference type="AlphaFoldDB" id="A0A2T0YFK3"/>
<comment type="caution">
    <text evidence="2">The sequence shown here is derived from an EMBL/GenBank/DDBJ whole genome shotgun (WGS) entry which is preliminary data.</text>
</comment>
<protein>
    <submittedName>
        <fullName evidence="2">Molybdopterin-guanine dinucleotide biosynthesis protein A</fullName>
    </submittedName>
</protein>
<accession>A0A2T0YFK3</accession>
<dbReference type="OrthoDB" id="4408226at2"/>
<gene>
    <name evidence="2" type="ORF">BCL67_11441</name>
</gene>
<sequence length="240" mass="26386">MPPPTDPELTAILLAGGRGSRMGGVEKALLRRDGQTQIRRWLQELHARDLRTVVVGPASLRPEVPTSVPLVQETPAFAGPAAGVLSGAAELDRHLQELEDSQDLQGIQGRRDLQGDPDGGSIAAPSRWTLLLAVDLARPAALLDWLLEQLLEVEELEQPDAVIPRDESGRHQYLSAAVPTDWLRRRVSELRAEQAEDRPLRWLLQGLDESTTLRHPVLPRGLSDDVDTLQDAHRLGISLP</sequence>
<dbReference type="InterPro" id="IPR025877">
    <property type="entry name" value="MobA-like_NTP_Trfase"/>
</dbReference>
<dbReference type="PANTHER" id="PTHR43777:SF1">
    <property type="entry name" value="MOLYBDENUM COFACTOR CYTIDYLYLTRANSFERASE"/>
    <property type="match status" value="1"/>
</dbReference>
<evidence type="ECO:0000259" key="1">
    <source>
        <dbReference type="Pfam" id="PF12804"/>
    </source>
</evidence>